<dbReference type="Proteomes" id="UP001209540">
    <property type="component" value="Unassembled WGS sequence"/>
</dbReference>
<name>A0AAD5KDY5_9FUNG</name>
<evidence type="ECO:0000313" key="1">
    <source>
        <dbReference type="EMBL" id="KAI9268934.1"/>
    </source>
</evidence>
<feature type="non-terminal residue" evidence="1">
    <location>
        <position position="82"/>
    </location>
</feature>
<dbReference type="EMBL" id="JAIXMP010000008">
    <property type="protein sequence ID" value="KAI9268934.1"/>
    <property type="molecule type" value="Genomic_DNA"/>
</dbReference>
<evidence type="ECO:0000313" key="2">
    <source>
        <dbReference type="Proteomes" id="UP001209540"/>
    </source>
</evidence>
<comment type="caution">
    <text evidence="1">The sequence shown here is derived from an EMBL/GenBank/DDBJ whole genome shotgun (WGS) entry which is preliminary data.</text>
</comment>
<dbReference type="AlphaFoldDB" id="A0AAD5KDY5"/>
<protein>
    <submittedName>
        <fullName evidence="1">Uncharacterized protein</fullName>
    </submittedName>
</protein>
<reference evidence="1" key="1">
    <citation type="journal article" date="2022" name="IScience">
        <title>Evolution of zygomycete secretomes and the origins of terrestrial fungal ecologies.</title>
        <authorList>
            <person name="Chang Y."/>
            <person name="Wang Y."/>
            <person name="Mondo S."/>
            <person name="Ahrendt S."/>
            <person name="Andreopoulos W."/>
            <person name="Barry K."/>
            <person name="Beard J."/>
            <person name="Benny G.L."/>
            <person name="Blankenship S."/>
            <person name="Bonito G."/>
            <person name="Cuomo C."/>
            <person name="Desiro A."/>
            <person name="Gervers K.A."/>
            <person name="Hundley H."/>
            <person name="Kuo A."/>
            <person name="LaButti K."/>
            <person name="Lang B.F."/>
            <person name="Lipzen A."/>
            <person name="O'Donnell K."/>
            <person name="Pangilinan J."/>
            <person name="Reynolds N."/>
            <person name="Sandor L."/>
            <person name="Smith M.E."/>
            <person name="Tsang A."/>
            <person name="Grigoriev I.V."/>
            <person name="Stajich J.E."/>
            <person name="Spatafora J.W."/>
        </authorList>
    </citation>
    <scope>NUCLEOTIDE SEQUENCE</scope>
    <source>
        <strain evidence="1">RSA 2281</strain>
    </source>
</reference>
<sequence length="82" mass="9742">MYITYYQDQRSEDIVDPCYQLNIMGGDYRPTWLIRTFDWKKVPGIEARFGYCTLSYCWEQSGEVIVQSNNKKEQSDDFCNSC</sequence>
<gene>
    <name evidence="1" type="ORF">BDA99DRAFT_570161</name>
</gene>
<organism evidence="1 2">
    <name type="scientific">Phascolomyces articulosus</name>
    <dbReference type="NCBI Taxonomy" id="60185"/>
    <lineage>
        <taxon>Eukaryota</taxon>
        <taxon>Fungi</taxon>
        <taxon>Fungi incertae sedis</taxon>
        <taxon>Mucoromycota</taxon>
        <taxon>Mucoromycotina</taxon>
        <taxon>Mucoromycetes</taxon>
        <taxon>Mucorales</taxon>
        <taxon>Lichtheimiaceae</taxon>
        <taxon>Phascolomyces</taxon>
    </lineage>
</organism>
<accession>A0AAD5KDY5</accession>
<reference evidence="1" key="2">
    <citation type="submission" date="2023-02" db="EMBL/GenBank/DDBJ databases">
        <authorList>
            <consortium name="DOE Joint Genome Institute"/>
            <person name="Mondo S.J."/>
            <person name="Chang Y."/>
            <person name="Wang Y."/>
            <person name="Ahrendt S."/>
            <person name="Andreopoulos W."/>
            <person name="Barry K."/>
            <person name="Beard J."/>
            <person name="Benny G.L."/>
            <person name="Blankenship S."/>
            <person name="Bonito G."/>
            <person name="Cuomo C."/>
            <person name="Desiro A."/>
            <person name="Gervers K.A."/>
            <person name="Hundley H."/>
            <person name="Kuo A."/>
            <person name="LaButti K."/>
            <person name="Lang B.F."/>
            <person name="Lipzen A."/>
            <person name="O'Donnell K."/>
            <person name="Pangilinan J."/>
            <person name="Reynolds N."/>
            <person name="Sandor L."/>
            <person name="Smith M.W."/>
            <person name="Tsang A."/>
            <person name="Grigoriev I.V."/>
            <person name="Stajich J.E."/>
            <person name="Spatafora J.W."/>
        </authorList>
    </citation>
    <scope>NUCLEOTIDE SEQUENCE</scope>
    <source>
        <strain evidence="1">RSA 2281</strain>
    </source>
</reference>
<keyword evidence="2" id="KW-1185">Reference proteome</keyword>
<proteinExistence type="predicted"/>